<feature type="domain" description="PD-(D/E)XK endonuclease-like" evidence="5">
    <location>
        <begin position="13"/>
        <end position="257"/>
    </location>
</feature>
<evidence type="ECO:0000313" key="7">
    <source>
        <dbReference type="Proteomes" id="UP001602013"/>
    </source>
</evidence>
<dbReference type="RefSeq" id="WP_387411096.1">
    <property type="nucleotide sequence ID" value="NZ_JBIASD010000007.1"/>
</dbReference>
<proteinExistence type="predicted"/>
<dbReference type="EMBL" id="JBIASD010000007">
    <property type="protein sequence ID" value="MFF3666535.1"/>
    <property type="molecule type" value="Genomic_DNA"/>
</dbReference>
<evidence type="ECO:0000256" key="1">
    <source>
        <dbReference type="ARBA" id="ARBA00022763"/>
    </source>
</evidence>
<keyword evidence="6" id="KW-0378">Hydrolase</keyword>
<evidence type="ECO:0000256" key="3">
    <source>
        <dbReference type="ARBA" id="ARBA00023204"/>
    </source>
</evidence>
<dbReference type="Pfam" id="PF12705">
    <property type="entry name" value="PDDEXK_1"/>
    <property type="match status" value="1"/>
</dbReference>
<evidence type="ECO:0000256" key="4">
    <source>
        <dbReference type="SAM" id="MobiDB-lite"/>
    </source>
</evidence>
<dbReference type="SUPFAM" id="SSF52980">
    <property type="entry name" value="Restriction endonuclease-like"/>
    <property type="match status" value="1"/>
</dbReference>
<feature type="region of interest" description="Disordered" evidence="4">
    <location>
        <begin position="258"/>
        <end position="287"/>
    </location>
</feature>
<keyword evidence="2" id="KW-0547">Nucleotide-binding</keyword>
<evidence type="ECO:0000259" key="5">
    <source>
        <dbReference type="Pfam" id="PF12705"/>
    </source>
</evidence>
<keyword evidence="3" id="KW-0234">DNA repair</keyword>
<reference evidence="6 7" key="1">
    <citation type="submission" date="2024-10" db="EMBL/GenBank/DDBJ databases">
        <title>The Natural Products Discovery Center: Release of the First 8490 Sequenced Strains for Exploring Actinobacteria Biosynthetic Diversity.</title>
        <authorList>
            <person name="Kalkreuter E."/>
            <person name="Kautsar S.A."/>
            <person name="Yang D."/>
            <person name="Bader C.D."/>
            <person name="Teijaro C.N."/>
            <person name="Fluegel L."/>
            <person name="Davis C.M."/>
            <person name="Simpson J.R."/>
            <person name="Lauterbach L."/>
            <person name="Steele A.D."/>
            <person name="Gui C."/>
            <person name="Meng S."/>
            <person name="Li G."/>
            <person name="Viehrig K."/>
            <person name="Ye F."/>
            <person name="Su P."/>
            <person name="Kiefer A.F."/>
            <person name="Nichols A."/>
            <person name="Cepeda A.J."/>
            <person name="Yan W."/>
            <person name="Fan B."/>
            <person name="Jiang Y."/>
            <person name="Adhikari A."/>
            <person name="Zheng C.-J."/>
            <person name="Schuster L."/>
            <person name="Cowan T.M."/>
            <person name="Smanski M.J."/>
            <person name="Chevrette M.G."/>
            <person name="De Carvalho L.P.S."/>
            <person name="Shen B."/>
        </authorList>
    </citation>
    <scope>NUCLEOTIDE SEQUENCE [LARGE SCALE GENOMIC DNA]</scope>
    <source>
        <strain evidence="6 7">NPDC002173</strain>
    </source>
</reference>
<keyword evidence="1" id="KW-0227">DNA damage</keyword>
<keyword evidence="2" id="KW-0347">Helicase</keyword>
<name>A0ABW6SNI4_9ACTN</name>
<sequence length="287" mass="32801">MALTEERAIIGALSPSRAGDFMTCPLLYRFRVIDRLPEKPSPAAVRGTLVHAVLERLYDLPSEARTVAAAQDLLEPQWRRLLDEAPEYGGLFADDEERDRWLAEAKGMVERYFTLEDPRRLEPAEREMYVEAVLDSGLLLRGYIDRLDVAPTGEVRVVDYKTGSAPGPEFEAKALFQMRFYALALWRLRGAVPRMLQLMYLGNGEIIRYVPDEADLRATERKVQALWEAIERSLQSREWRARRSRLCDWCDHQELCPEFGGTPPPVPDRDPGLSSRRSSHRAASDEL</sequence>
<protein>
    <submittedName>
        <fullName evidence="6">RecB family exonuclease</fullName>
    </submittedName>
</protein>
<dbReference type="InterPro" id="IPR011335">
    <property type="entry name" value="Restrct_endonuc-II-like"/>
</dbReference>
<evidence type="ECO:0000313" key="6">
    <source>
        <dbReference type="EMBL" id="MFF3666535.1"/>
    </source>
</evidence>
<dbReference type="Proteomes" id="UP001602013">
    <property type="component" value="Unassembled WGS sequence"/>
</dbReference>
<keyword evidence="6" id="KW-0269">Exonuclease</keyword>
<organism evidence="6 7">
    <name type="scientific">Microtetraspora malaysiensis</name>
    <dbReference type="NCBI Taxonomy" id="161358"/>
    <lineage>
        <taxon>Bacteria</taxon>
        <taxon>Bacillati</taxon>
        <taxon>Actinomycetota</taxon>
        <taxon>Actinomycetes</taxon>
        <taxon>Streptosporangiales</taxon>
        <taxon>Streptosporangiaceae</taxon>
        <taxon>Microtetraspora</taxon>
    </lineage>
</organism>
<keyword evidence="2" id="KW-0067">ATP-binding</keyword>
<comment type="caution">
    <text evidence="6">The sequence shown here is derived from an EMBL/GenBank/DDBJ whole genome shotgun (WGS) entry which is preliminary data.</text>
</comment>
<dbReference type="GO" id="GO:0004527">
    <property type="term" value="F:exonuclease activity"/>
    <property type="evidence" value="ECO:0007669"/>
    <property type="project" value="UniProtKB-KW"/>
</dbReference>
<keyword evidence="6" id="KW-0540">Nuclease</keyword>
<evidence type="ECO:0000256" key="2">
    <source>
        <dbReference type="ARBA" id="ARBA00022806"/>
    </source>
</evidence>
<keyword evidence="7" id="KW-1185">Reference proteome</keyword>
<dbReference type="InterPro" id="IPR011604">
    <property type="entry name" value="PDDEXK-like_dom_sf"/>
</dbReference>
<gene>
    <name evidence="6" type="ORF">ACFYXI_13145</name>
</gene>
<dbReference type="InterPro" id="IPR038726">
    <property type="entry name" value="PDDEXK_AddAB-type"/>
</dbReference>
<dbReference type="Gene3D" id="3.90.320.10">
    <property type="match status" value="1"/>
</dbReference>
<accession>A0ABW6SNI4</accession>